<dbReference type="CDD" id="cd01041">
    <property type="entry name" value="Rubrerythrin"/>
    <property type="match status" value="1"/>
</dbReference>
<dbReference type="InterPro" id="IPR012347">
    <property type="entry name" value="Ferritin-like"/>
</dbReference>
<keyword evidence="3" id="KW-0479">Metal-binding</keyword>
<dbReference type="EMBL" id="PPUT01000002">
    <property type="protein sequence ID" value="RDC46587.1"/>
    <property type="molecule type" value="Genomic_DNA"/>
</dbReference>
<dbReference type="Pfam" id="PF21349">
    <property type="entry name" value="RUBY_RBDX"/>
    <property type="match status" value="1"/>
</dbReference>
<dbReference type="InterPro" id="IPR024934">
    <property type="entry name" value="Rubredoxin-like_dom"/>
</dbReference>
<dbReference type="Gene3D" id="2.20.28.10">
    <property type="match status" value="1"/>
</dbReference>
<reference evidence="6 7" key="1">
    <citation type="journal article" date="2018" name="Elife">
        <title>Discovery and characterization of a prevalent human gut bacterial enzyme sufficient for the inactivation of a family of plant toxins.</title>
        <authorList>
            <person name="Koppel N."/>
            <person name="Bisanz J.E."/>
            <person name="Pandelia M.E."/>
            <person name="Turnbaugh P.J."/>
            <person name="Balskus E.P."/>
        </authorList>
    </citation>
    <scope>NUCLEOTIDE SEQUENCE [LARGE SCALE GENOMIC DNA]</scope>
    <source>
        <strain evidence="6 7">OB21 GAM 11</strain>
    </source>
</reference>
<keyword evidence="2" id="KW-0813">Transport</keyword>
<evidence type="ECO:0000256" key="4">
    <source>
        <dbReference type="ARBA" id="ARBA00022982"/>
    </source>
</evidence>
<evidence type="ECO:0000256" key="3">
    <source>
        <dbReference type="ARBA" id="ARBA00022723"/>
    </source>
</evidence>
<dbReference type="PROSITE" id="PS50905">
    <property type="entry name" value="FERRITIN_LIKE"/>
    <property type="match status" value="1"/>
</dbReference>
<organism evidence="6 7">
    <name type="scientific">Adlercreutzia equolifaciens subsp. celatus</name>
    <dbReference type="NCBI Taxonomy" id="394340"/>
    <lineage>
        <taxon>Bacteria</taxon>
        <taxon>Bacillati</taxon>
        <taxon>Actinomycetota</taxon>
        <taxon>Coriobacteriia</taxon>
        <taxon>Eggerthellales</taxon>
        <taxon>Eggerthellaceae</taxon>
        <taxon>Adlercreutzia</taxon>
    </lineage>
</organism>
<sequence length="178" mass="20339">MELEKSQTWKNLESSLSQEAVAYCEYTFYGQQAAKDGYKQISDIFNETAGNELHHAKLHYKKMHGGKVPGTLDNLKAAAASEDEEVEIYTGYAKTAREEGFADLADFFEGLAAIEKSHENRYQLLIERIENDEVFRRKEVKVWYCTVCGHIEIGTEPPEKCPVCEHPQGYFEIKADNF</sequence>
<dbReference type="InterPro" id="IPR009078">
    <property type="entry name" value="Ferritin-like_SF"/>
</dbReference>
<dbReference type="GO" id="GO:0016491">
    <property type="term" value="F:oxidoreductase activity"/>
    <property type="evidence" value="ECO:0007669"/>
    <property type="project" value="InterPro"/>
</dbReference>
<dbReference type="InterPro" id="IPR009040">
    <property type="entry name" value="Ferritin-like_diiron"/>
</dbReference>
<evidence type="ECO:0000256" key="5">
    <source>
        <dbReference type="ARBA" id="ARBA00023004"/>
    </source>
</evidence>
<evidence type="ECO:0000256" key="2">
    <source>
        <dbReference type="ARBA" id="ARBA00022448"/>
    </source>
</evidence>
<dbReference type="SUPFAM" id="SSF47240">
    <property type="entry name" value="Ferritin-like"/>
    <property type="match status" value="1"/>
</dbReference>
<dbReference type="PANTHER" id="PTHR43865">
    <property type="entry name" value="RUBRERYTHRIN-RELATED"/>
    <property type="match status" value="1"/>
</dbReference>
<dbReference type="Gene3D" id="1.20.1260.10">
    <property type="match status" value="1"/>
</dbReference>
<comment type="cofactor">
    <cofactor evidence="1">
        <name>Fe(3+)</name>
        <dbReference type="ChEBI" id="CHEBI:29034"/>
    </cofactor>
</comment>
<dbReference type="Proteomes" id="UP000253805">
    <property type="component" value="Unassembled WGS sequence"/>
</dbReference>
<dbReference type="PROSITE" id="PS50903">
    <property type="entry name" value="RUBREDOXIN_LIKE"/>
    <property type="match status" value="1"/>
</dbReference>
<gene>
    <name evidence="6" type="ORF">C1850_01280</name>
</gene>
<dbReference type="Pfam" id="PF02915">
    <property type="entry name" value="Rubrerythrin"/>
    <property type="match status" value="2"/>
</dbReference>
<evidence type="ECO:0000313" key="6">
    <source>
        <dbReference type="EMBL" id="RDC46587.1"/>
    </source>
</evidence>
<proteinExistence type="predicted"/>
<evidence type="ECO:0000313" key="7">
    <source>
        <dbReference type="Proteomes" id="UP000253805"/>
    </source>
</evidence>
<accession>A0A369P5N9</accession>
<dbReference type="InterPro" id="IPR003251">
    <property type="entry name" value="Rr_diiron-bd_dom"/>
</dbReference>
<evidence type="ECO:0000256" key="1">
    <source>
        <dbReference type="ARBA" id="ARBA00001965"/>
    </source>
</evidence>
<dbReference type="InterPro" id="IPR048574">
    <property type="entry name" value="RUBY_RBDX"/>
</dbReference>
<name>A0A369P5N9_9ACTN</name>
<dbReference type="PANTHER" id="PTHR43865:SF1">
    <property type="entry name" value="RUBRERYTHRIN-RELATED"/>
    <property type="match status" value="1"/>
</dbReference>
<keyword evidence="5" id="KW-0408">Iron</keyword>
<dbReference type="AlphaFoldDB" id="A0A369P5N9"/>
<dbReference type="SUPFAM" id="SSF57802">
    <property type="entry name" value="Rubredoxin-like"/>
    <property type="match status" value="1"/>
</dbReference>
<keyword evidence="4" id="KW-0249">Electron transport</keyword>
<dbReference type="RefSeq" id="WP_114548309.1">
    <property type="nucleotide sequence ID" value="NZ_AP024470.1"/>
</dbReference>
<dbReference type="InterPro" id="IPR052364">
    <property type="entry name" value="Rubrerythrin"/>
</dbReference>
<dbReference type="CDD" id="cd00729">
    <property type="entry name" value="rubredoxin_SM"/>
    <property type="match status" value="1"/>
</dbReference>
<dbReference type="GO" id="GO:0005506">
    <property type="term" value="F:iron ion binding"/>
    <property type="evidence" value="ECO:0007669"/>
    <property type="project" value="InterPro"/>
</dbReference>
<protein>
    <submittedName>
        <fullName evidence="6">Rubrerythrin family protein</fullName>
    </submittedName>
</protein>
<comment type="caution">
    <text evidence="6">The sequence shown here is derived from an EMBL/GenBank/DDBJ whole genome shotgun (WGS) entry which is preliminary data.</text>
</comment>